<dbReference type="RefSeq" id="WP_310368032.1">
    <property type="nucleotide sequence ID" value="NZ_JAVDYB010000001.1"/>
</dbReference>
<gene>
    <name evidence="1" type="ORF">J2S41_002909</name>
</gene>
<dbReference type="EMBL" id="JAVDYB010000001">
    <property type="protein sequence ID" value="MDR7276131.1"/>
    <property type="molecule type" value="Genomic_DNA"/>
</dbReference>
<organism evidence="1 2">
    <name type="scientific">Catenuloplanes atrovinosus</name>
    <dbReference type="NCBI Taxonomy" id="137266"/>
    <lineage>
        <taxon>Bacteria</taxon>
        <taxon>Bacillati</taxon>
        <taxon>Actinomycetota</taxon>
        <taxon>Actinomycetes</taxon>
        <taxon>Micromonosporales</taxon>
        <taxon>Micromonosporaceae</taxon>
        <taxon>Catenuloplanes</taxon>
    </lineage>
</organism>
<evidence type="ECO:0000313" key="1">
    <source>
        <dbReference type="EMBL" id="MDR7276131.1"/>
    </source>
</evidence>
<keyword evidence="2" id="KW-1185">Reference proteome</keyword>
<evidence type="ECO:0000313" key="2">
    <source>
        <dbReference type="Proteomes" id="UP001183643"/>
    </source>
</evidence>
<sequence length="102" mass="11208">MTQESPLVADRYPRLAAELAAALRAAGEHRLADRVPALRIVRECGCGDDFCRSLYSGPPPDGPYGPGHRCVWLVPPWAGLLNLDVVDDVIRYVEIIDRPALD</sequence>
<protein>
    <submittedName>
        <fullName evidence="1">Uncharacterized protein</fullName>
    </submittedName>
</protein>
<reference evidence="1" key="1">
    <citation type="submission" date="2023-07" db="EMBL/GenBank/DDBJ databases">
        <title>Sequencing the genomes of 1000 actinobacteria strains.</title>
        <authorList>
            <person name="Klenk H.-P."/>
        </authorList>
    </citation>
    <scope>NUCLEOTIDE SEQUENCE</scope>
    <source>
        <strain evidence="1">DSM 44707</strain>
    </source>
</reference>
<dbReference type="Proteomes" id="UP001183643">
    <property type="component" value="Unassembled WGS sequence"/>
</dbReference>
<accession>A0AAE4C927</accession>
<dbReference type="AlphaFoldDB" id="A0AAE4C927"/>
<name>A0AAE4C927_9ACTN</name>
<comment type="caution">
    <text evidence="1">The sequence shown here is derived from an EMBL/GenBank/DDBJ whole genome shotgun (WGS) entry which is preliminary data.</text>
</comment>
<proteinExistence type="predicted"/>